<keyword evidence="3" id="KW-0597">Phosphoprotein</keyword>
<feature type="transmembrane region" description="Helical" evidence="10">
    <location>
        <begin position="166"/>
        <end position="186"/>
    </location>
</feature>
<evidence type="ECO:0000259" key="11">
    <source>
        <dbReference type="Pfam" id="PF02518"/>
    </source>
</evidence>
<dbReference type="InterPro" id="IPR011712">
    <property type="entry name" value="Sig_transdc_His_kin_sub3_dim/P"/>
</dbReference>
<dbReference type="PANTHER" id="PTHR24421:SF10">
    <property type="entry name" value="NITRATE_NITRITE SENSOR PROTEIN NARQ"/>
    <property type="match status" value="1"/>
</dbReference>
<evidence type="ECO:0000256" key="2">
    <source>
        <dbReference type="ARBA" id="ARBA00012438"/>
    </source>
</evidence>
<dbReference type="PANTHER" id="PTHR24421">
    <property type="entry name" value="NITRATE/NITRITE SENSOR PROTEIN NARX-RELATED"/>
    <property type="match status" value="1"/>
</dbReference>
<feature type="compositionally biased region" description="Pro residues" evidence="9">
    <location>
        <begin position="1"/>
        <end position="23"/>
    </location>
</feature>
<evidence type="ECO:0000256" key="3">
    <source>
        <dbReference type="ARBA" id="ARBA00022553"/>
    </source>
</evidence>
<dbReference type="EMBL" id="BJVQ01000009">
    <property type="protein sequence ID" value="GEL45974.1"/>
    <property type="molecule type" value="Genomic_DNA"/>
</dbReference>
<feature type="transmembrane region" description="Helical" evidence="10">
    <location>
        <begin position="71"/>
        <end position="94"/>
    </location>
</feature>
<dbReference type="OrthoDB" id="227596at2"/>
<evidence type="ECO:0000256" key="10">
    <source>
        <dbReference type="SAM" id="Phobius"/>
    </source>
</evidence>
<keyword evidence="10" id="KW-0472">Membrane</keyword>
<dbReference type="InterPro" id="IPR036890">
    <property type="entry name" value="HATPase_C_sf"/>
</dbReference>
<comment type="caution">
    <text evidence="13">The sequence shown here is derived from an EMBL/GenBank/DDBJ whole genome shotgun (WGS) entry which is preliminary data.</text>
</comment>
<feature type="region of interest" description="Disordered" evidence="9">
    <location>
        <begin position="1"/>
        <end position="69"/>
    </location>
</feature>
<keyword evidence="7" id="KW-0067">ATP-binding</keyword>
<evidence type="ECO:0000256" key="7">
    <source>
        <dbReference type="ARBA" id="ARBA00022840"/>
    </source>
</evidence>
<dbReference type="GO" id="GO:0005524">
    <property type="term" value="F:ATP binding"/>
    <property type="evidence" value="ECO:0007669"/>
    <property type="project" value="UniProtKB-KW"/>
</dbReference>
<evidence type="ECO:0000256" key="1">
    <source>
        <dbReference type="ARBA" id="ARBA00000085"/>
    </source>
</evidence>
<keyword evidence="10" id="KW-0812">Transmembrane</keyword>
<accession>A0A511FBK1</accession>
<gene>
    <name evidence="13" type="ORF">CHO01_10900</name>
</gene>
<comment type="catalytic activity">
    <reaction evidence="1">
        <text>ATP + protein L-histidine = ADP + protein N-phospho-L-histidine.</text>
        <dbReference type="EC" id="2.7.13.3"/>
    </reaction>
</comment>
<evidence type="ECO:0000313" key="14">
    <source>
        <dbReference type="Proteomes" id="UP000321723"/>
    </source>
</evidence>
<reference evidence="13 14" key="1">
    <citation type="submission" date="2019-07" db="EMBL/GenBank/DDBJ databases">
        <title>Whole genome shotgun sequence of Cellulomonas hominis NBRC 16055.</title>
        <authorList>
            <person name="Hosoyama A."/>
            <person name="Uohara A."/>
            <person name="Ohji S."/>
            <person name="Ichikawa N."/>
        </authorList>
    </citation>
    <scope>NUCLEOTIDE SEQUENCE [LARGE SCALE GENOMIC DNA]</scope>
    <source>
        <strain evidence="13 14">NBRC 16055</strain>
    </source>
</reference>
<feature type="compositionally biased region" description="Pro residues" evidence="9">
    <location>
        <begin position="53"/>
        <end position="67"/>
    </location>
</feature>
<dbReference type="Gene3D" id="1.20.5.1930">
    <property type="match status" value="1"/>
</dbReference>
<sequence>MSFPPAPGPATPPARGPLPPYGAPPSRGTWQPAGAVPPSGPHARGAAPGPSGYGPPPAPYAPRPPRTGRPWWSRAGTVGAVSVAAFSAAGAASFASNARGTGTVSVVDGLAMLLGLTGAGFLVARRRWAVPIVLASGVLALLLPLDSVTALIALPWVFVTASRRTAWACTGLVAVATAVALWRDAIRPPEHMILSVTDQVTGERLVASPVAFVVTGLVCVGAAVAAGLVRASQARTERAVADTEAQAARADTLHDRMSRQEERELIAREVHDTVAHHISLISLQASALEVQRGPDERQVRAAAQQVRSSAQQAIAEMRGLITTLRAGDDALAPGASGATLDDLAGLLDGARRQGRWVTSTVFVNDGRDASPALTRATFRIVQEALTNALKHAPGQPVEVSVRASAGSGVDVRVVNPLVPGARPPVEGTGSGLVGMRERAALVGGTVQVRVEAGWHVLEAHLPWSTAGPGAGEAVPSSV</sequence>
<dbReference type="InterPro" id="IPR003594">
    <property type="entry name" value="HATPase_dom"/>
</dbReference>
<evidence type="ECO:0000256" key="8">
    <source>
        <dbReference type="ARBA" id="ARBA00023012"/>
    </source>
</evidence>
<dbReference type="InterPro" id="IPR050482">
    <property type="entry name" value="Sensor_HK_TwoCompSys"/>
</dbReference>
<evidence type="ECO:0000256" key="6">
    <source>
        <dbReference type="ARBA" id="ARBA00022777"/>
    </source>
</evidence>
<keyword evidence="8" id="KW-0902">Two-component regulatory system</keyword>
<organism evidence="13 14">
    <name type="scientific">Cellulomonas hominis</name>
    <dbReference type="NCBI Taxonomy" id="156981"/>
    <lineage>
        <taxon>Bacteria</taxon>
        <taxon>Bacillati</taxon>
        <taxon>Actinomycetota</taxon>
        <taxon>Actinomycetes</taxon>
        <taxon>Micrococcales</taxon>
        <taxon>Cellulomonadaceae</taxon>
        <taxon>Cellulomonas</taxon>
    </lineage>
</organism>
<keyword evidence="4" id="KW-0808">Transferase</keyword>
<proteinExistence type="predicted"/>
<keyword evidence="5" id="KW-0547">Nucleotide-binding</keyword>
<dbReference type="Proteomes" id="UP000321723">
    <property type="component" value="Unassembled WGS sequence"/>
</dbReference>
<feature type="domain" description="Signal transduction histidine kinase subgroup 3 dimerisation and phosphoacceptor" evidence="12">
    <location>
        <begin position="262"/>
        <end position="327"/>
    </location>
</feature>
<dbReference type="AlphaFoldDB" id="A0A511FBK1"/>
<feature type="transmembrane region" description="Helical" evidence="10">
    <location>
        <begin position="130"/>
        <end position="154"/>
    </location>
</feature>
<evidence type="ECO:0000313" key="13">
    <source>
        <dbReference type="EMBL" id="GEL45974.1"/>
    </source>
</evidence>
<feature type="transmembrane region" description="Helical" evidence="10">
    <location>
        <begin position="106"/>
        <end position="124"/>
    </location>
</feature>
<keyword evidence="14" id="KW-1185">Reference proteome</keyword>
<feature type="transmembrane region" description="Helical" evidence="10">
    <location>
        <begin position="206"/>
        <end position="229"/>
    </location>
</feature>
<keyword evidence="10" id="KW-1133">Transmembrane helix</keyword>
<evidence type="ECO:0000256" key="4">
    <source>
        <dbReference type="ARBA" id="ARBA00022679"/>
    </source>
</evidence>
<dbReference type="SUPFAM" id="SSF55874">
    <property type="entry name" value="ATPase domain of HSP90 chaperone/DNA topoisomerase II/histidine kinase"/>
    <property type="match status" value="1"/>
</dbReference>
<dbReference type="EC" id="2.7.13.3" evidence="2"/>
<dbReference type="GO" id="GO:0046983">
    <property type="term" value="F:protein dimerization activity"/>
    <property type="evidence" value="ECO:0007669"/>
    <property type="project" value="InterPro"/>
</dbReference>
<dbReference type="Pfam" id="PF02518">
    <property type="entry name" value="HATPase_c"/>
    <property type="match status" value="1"/>
</dbReference>
<protein>
    <recommendedName>
        <fullName evidence="2">histidine kinase</fullName>
        <ecNumber evidence="2">2.7.13.3</ecNumber>
    </recommendedName>
</protein>
<dbReference type="GO" id="GO:0016020">
    <property type="term" value="C:membrane"/>
    <property type="evidence" value="ECO:0007669"/>
    <property type="project" value="InterPro"/>
</dbReference>
<evidence type="ECO:0000256" key="5">
    <source>
        <dbReference type="ARBA" id="ARBA00022741"/>
    </source>
</evidence>
<evidence type="ECO:0000259" key="12">
    <source>
        <dbReference type="Pfam" id="PF07730"/>
    </source>
</evidence>
<name>A0A511FBK1_9CELL</name>
<dbReference type="Pfam" id="PF07730">
    <property type="entry name" value="HisKA_3"/>
    <property type="match status" value="1"/>
</dbReference>
<keyword evidence="6" id="KW-0418">Kinase</keyword>
<dbReference type="Gene3D" id="3.30.565.10">
    <property type="entry name" value="Histidine kinase-like ATPase, C-terminal domain"/>
    <property type="match status" value="1"/>
</dbReference>
<feature type="domain" description="Histidine kinase/HSP90-like ATPase" evidence="11">
    <location>
        <begin position="378"/>
        <end position="453"/>
    </location>
</feature>
<evidence type="ECO:0000256" key="9">
    <source>
        <dbReference type="SAM" id="MobiDB-lite"/>
    </source>
</evidence>
<dbReference type="CDD" id="cd16917">
    <property type="entry name" value="HATPase_UhpB-NarQ-NarX-like"/>
    <property type="match status" value="1"/>
</dbReference>
<dbReference type="GO" id="GO:0000155">
    <property type="term" value="F:phosphorelay sensor kinase activity"/>
    <property type="evidence" value="ECO:0007669"/>
    <property type="project" value="InterPro"/>
</dbReference>